<dbReference type="InParanoid" id="A0A1C7NNK6"/>
<proteinExistence type="predicted"/>
<name>A0A1C7NNK6_9FUNG</name>
<accession>A0A1C7NNK6</accession>
<comment type="caution">
    <text evidence="1">The sequence shown here is derived from an EMBL/GenBank/DDBJ whole genome shotgun (WGS) entry which is preliminary data.</text>
</comment>
<evidence type="ECO:0000313" key="2">
    <source>
        <dbReference type="Proteomes" id="UP000093000"/>
    </source>
</evidence>
<dbReference type="EMBL" id="LUGH01000037">
    <property type="protein sequence ID" value="OBZ90712.1"/>
    <property type="molecule type" value="Genomic_DNA"/>
</dbReference>
<dbReference type="Proteomes" id="UP000093000">
    <property type="component" value="Unassembled WGS sequence"/>
</dbReference>
<reference evidence="1 2" key="1">
    <citation type="submission" date="2016-03" db="EMBL/GenBank/DDBJ databases">
        <title>Choanephora cucurbitarum.</title>
        <authorList>
            <person name="Min B."/>
            <person name="Park H."/>
            <person name="Park J.-H."/>
            <person name="Shin H.-D."/>
            <person name="Choi I.-G."/>
        </authorList>
    </citation>
    <scope>NUCLEOTIDE SEQUENCE [LARGE SCALE GENOMIC DNA]</scope>
    <source>
        <strain evidence="1 2">KUS-F28377</strain>
    </source>
</reference>
<dbReference type="AlphaFoldDB" id="A0A1C7NNK6"/>
<gene>
    <name evidence="1" type="ORF">A0J61_01234</name>
</gene>
<evidence type="ECO:0000313" key="1">
    <source>
        <dbReference type="EMBL" id="OBZ90712.1"/>
    </source>
</evidence>
<sequence>MTLKWFICPDAHTLSKKLGGVKRKMTSSAAYKDTLPDISSGEYFTPATQKERDELLTHEHCKGCYCIKVNNEANELVKACVQYQRHNITQMNNSSWRQLSKFHISKTIPDKSAATVALGILDSRPKTGVSVASLMALSILLFRLCSTQQNCPQWRIDRTYSRPTFYFYPYIFPQSLLPKPSGYSKPLPSFQQTYAPFLLPHFNMYGPYTLVTNNTRRASVGAQTGCRWATLRPILSTRHAPSINPMLSTA</sequence>
<keyword evidence="2" id="KW-1185">Reference proteome</keyword>
<organism evidence="1 2">
    <name type="scientific">Choanephora cucurbitarum</name>
    <dbReference type="NCBI Taxonomy" id="101091"/>
    <lineage>
        <taxon>Eukaryota</taxon>
        <taxon>Fungi</taxon>
        <taxon>Fungi incertae sedis</taxon>
        <taxon>Mucoromycota</taxon>
        <taxon>Mucoromycotina</taxon>
        <taxon>Mucoromycetes</taxon>
        <taxon>Mucorales</taxon>
        <taxon>Mucorineae</taxon>
        <taxon>Choanephoraceae</taxon>
        <taxon>Choanephoroideae</taxon>
        <taxon>Choanephora</taxon>
    </lineage>
</organism>
<protein>
    <submittedName>
        <fullName evidence="1">Uncharacterized protein</fullName>
    </submittedName>
</protein>